<dbReference type="AlphaFoldDB" id="A0A511J325"/>
<proteinExistence type="predicted"/>
<protein>
    <submittedName>
        <fullName evidence="1">Uncharacterized protein</fullName>
    </submittedName>
</protein>
<gene>
    <name evidence="1" type="ORF">EVI01_16910</name>
</gene>
<organism evidence="1 2">
    <name type="scientific">Enterococcus villorum</name>
    <dbReference type="NCBI Taxonomy" id="112904"/>
    <lineage>
        <taxon>Bacteria</taxon>
        <taxon>Bacillati</taxon>
        <taxon>Bacillota</taxon>
        <taxon>Bacilli</taxon>
        <taxon>Lactobacillales</taxon>
        <taxon>Enterococcaceae</taxon>
        <taxon>Enterococcus</taxon>
    </lineage>
</organism>
<comment type="caution">
    <text evidence="1">The sequence shown here is derived from an EMBL/GenBank/DDBJ whole genome shotgun (WGS) entry which is preliminary data.</text>
</comment>
<dbReference type="EMBL" id="BJWF01000020">
    <property type="protein sequence ID" value="GEL92354.1"/>
    <property type="molecule type" value="Genomic_DNA"/>
</dbReference>
<accession>A0A511J325</accession>
<evidence type="ECO:0000313" key="1">
    <source>
        <dbReference type="EMBL" id="GEL92354.1"/>
    </source>
</evidence>
<evidence type="ECO:0000313" key="2">
    <source>
        <dbReference type="Proteomes" id="UP000321830"/>
    </source>
</evidence>
<reference evidence="1 2" key="1">
    <citation type="submission" date="2019-07" db="EMBL/GenBank/DDBJ databases">
        <title>Whole genome shotgun sequence of Enterococcus villorum NBRC 100699.</title>
        <authorList>
            <person name="Hosoyama A."/>
            <person name="Uohara A."/>
            <person name="Ohji S."/>
            <person name="Ichikawa N."/>
        </authorList>
    </citation>
    <scope>NUCLEOTIDE SEQUENCE [LARGE SCALE GENOMIC DNA]</scope>
    <source>
        <strain evidence="1 2">NBRC 100699</strain>
    </source>
</reference>
<sequence>MVSQVLEVTISVCILKKLIREYIIYGESVTIKNDGEEIVYLVNNEDKLETYINVLVENFSLSKHNKTTSSNIVSYGTFF</sequence>
<dbReference type="Proteomes" id="UP000321830">
    <property type="component" value="Unassembled WGS sequence"/>
</dbReference>
<name>A0A511J325_9ENTE</name>